<keyword evidence="2" id="KW-0732">Signal</keyword>
<keyword evidence="5" id="KW-1185">Reference proteome</keyword>
<organism evidence="4 5">
    <name type="scientific">Pseudopithomyces chartarum</name>
    <dbReference type="NCBI Taxonomy" id="1892770"/>
    <lineage>
        <taxon>Eukaryota</taxon>
        <taxon>Fungi</taxon>
        <taxon>Dikarya</taxon>
        <taxon>Ascomycota</taxon>
        <taxon>Pezizomycotina</taxon>
        <taxon>Dothideomycetes</taxon>
        <taxon>Pleosporomycetidae</taxon>
        <taxon>Pleosporales</taxon>
        <taxon>Massarineae</taxon>
        <taxon>Didymosphaeriaceae</taxon>
        <taxon>Pseudopithomyces</taxon>
    </lineage>
</organism>
<evidence type="ECO:0000313" key="4">
    <source>
        <dbReference type="EMBL" id="KAK3215938.1"/>
    </source>
</evidence>
<protein>
    <recommendedName>
        <fullName evidence="3">Glycoside hydrolase 131 catalytic N-terminal domain-containing protein</fullName>
    </recommendedName>
</protein>
<evidence type="ECO:0000259" key="3">
    <source>
        <dbReference type="Pfam" id="PF18271"/>
    </source>
</evidence>
<name>A0AAN6M535_9PLEO</name>
<comment type="caution">
    <text evidence="4">The sequence shown here is derived from an EMBL/GenBank/DDBJ whole genome shotgun (WGS) entry which is preliminary data.</text>
</comment>
<feature type="signal peptide" evidence="2">
    <location>
        <begin position="1"/>
        <end position="17"/>
    </location>
</feature>
<reference evidence="4 5" key="1">
    <citation type="submission" date="2021-02" db="EMBL/GenBank/DDBJ databases">
        <title>Genome assembly of Pseudopithomyces chartarum.</title>
        <authorList>
            <person name="Jauregui R."/>
            <person name="Singh J."/>
            <person name="Voisey C."/>
        </authorList>
    </citation>
    <scope>NUCLEOTIDE SEQUENCE [LARGE SCALE GENOMIC DNA]</scope>
    <source>
        <strain evidence="4 5">AGR01</strain>
    </source>
</reference>
<evidence type="ECO:0000256" key="1">
    <source>
        <dbReference type="SAM" id="MobiDB-lite"/>
    </source>
</evidence>
<dbReference type="Pfam" id="PF18271">
    <property type="entry name" value="GH131_N"/>
    <property type="match status" value="1"/>
</dbReference>
<proteinExistence type="predicted"/>
<evidence type="ECO:0000256" key="2">
    <source>
        <dbReference type="SAM" id="SignalP"/>
    </source>
</evidence>
<dbReference type="EMBL" id="WVTA01000002">
    <property type="protein sequence ID" value="KAK3215938.1"/>
    <property type="molecule type" value="Genomic_DNA"/>
</dbReference>
<dbReference type="AlphaFoldDB" id="A0AAN6M535"/>
<feature type="domain" description="Glycoside hydrolase 131 catalytic N-terminal" evidence="3">
    <location>
        <begin position="19"/>
        <end position="243"/>
    </location>
</feature>
<evidence type="ECO:0000313" key="5">
    <source>
        <dbReference type="Proteomes" id="UP001280581"/>
    </source>
</evidence>
<dbReference type="PANTHER" id="PTHR34612">
    <property type="entry name" value="GH131_N DOMAIN-CONTAINING PROTEIN"/>
    <property type="match status" value="1"/>
</dbReference>
<sequence>MFAKAAVATALLSAVSAEILWDGRLNDLTSSADLEKWSWSSQVGPYQYYIHGPSAISSYVNLDASFANPADKASAQGAKISLDDTAKWNGQSMFRTELIPQTSAAINKGKVFYHFSISAPAENMPSAGAEHQLAFFESHFTELKYGGSSEKLGWYVGGQSKWEVELKAGEWHNVAYEVDFDAGSVGFWHSTGGDALTETVKPVKASTSSNGADWHVGVLRLPGGDAQDEDWYYSGVYIEDGELTTAVGGGKGGAAPVASKPAASAAPVASSSAAPAPTSTVVAAETPAVSSAPAQATETAAAPVETEVAAPTSTPAAEPAPSAPAGAELPEEFTIQQFIAWLKEETASN</sequence>
<dbReference type="InterPro" id="IPR041524">
    <property type="entry name" value="GH131_N"/>
</dbReference>
<dbReference type="Gene3D" id="2.60.120.1160">
    <property type="match status" value="1"/>
</dbReference>
<feature type="chain" id="PRO_5042850920" description="Glycoside hydrolase 131 catalytic N-terminal domain-containing protein" evidence="2">
    <location>
        <begin position="18"/>
        <end position="349"/>
    </location>
</feature>
<dbReference type="Proteomes" id="UP001280581">
    <property type="component" value="Unassembled WGS sequence"/>
</dbReference>
<feature type="region of interest" description="Disordered" evidence="1">
    <location>
        <begin position="289"/>
        <end position="326"/>
    </location>
</feature>
<accession>A0AAN6M535</accession>
<gene>
    <name evidence="4" type="ORF">GRF29_8g1575068</name>
</gene>
<dbReference type="PANTHER" id="PTHR34612:SF6">
    <property type="entry name" value="GLYCOSIDE HYDROLASE 131 CATALYTIC N-TERMINAL DOMAIN-CONTAINING PROTEIN"/>
    <property type="match status" value="1"/>
</dbReference>